<keyword evidence="2" id="KW-1185">Reference proteome</keyword>
<gene>
    <name evidence="1" type="ORF">EVAR_88969_1</name>
</gene>
<accession>A0A4C1VP72</accession>
<evidence type="ECO:0000313" key="2">
    <source>
        <dbReference type="Proteomes" id="UP000299102"/>
    </source>
</evidence>
<dbReference type="Proteomes" id="UP000299102">
    <property type="component" value="Unassembled WGS sequence"/>
</dbReference>
<dbReference type="AlphaFoldDB" id="A0A4C1VP72"/>
<organism evidence="1 2">
    <name type="scientific">Eumeta variegata</name>
    <name type="common">Bagworm moth</name>
    <name type="synonym">Eumeta japonica</name>
    <dbReference type="NCBI Taxonomy" id="151549"/>
    <lineage>
        <taxon>Eukaryota</taxon>
        <taxon>Metazoa</taxon>
        <taxon>Ecdysozoa</taxon>
        <taxon>Arthropoda</taxon>
        <taxon>Hexapoda</taxon>
        <taxon>Insecta</taxon>
        <taxon>Pterygota</taxon>
        <taxon>Neoptera</taxon>
        <taxon>Endopterygota</taxon>
        <taxon>Lepidoptera</taxon>
        <taxon>Glossata</taxon>
        <taxon>Ditrysia</taxon>
        <taxon>Tineoidea</taxon>
        <taxon>Psychidae</taxon>
        <taxon>Oiketicinae</taxon>
        <taxon>Eumeta</taxon>
    </lineage>
</organism>
<proteinExistence type="predicted"/>
<evidence type="ECO:0000313" key="1">
    <source>
        <dbReference type="EMBL" id="GBP40908.1"/>
    </source>
</evidence>
<name>A0A4C1VP72_EUMVA</name>
<reference evidence="1 2" key="1">
    <citation type="journal article" date="2019" name="Commun. Biol.">
        <title>The bagworm genome reveals a unique fibroin gene that provides high tensile strength.</title>
        <authorList>
            <person name="Kono N."/>
            <person name="Nakamura H."/>
            <person name="Ohtoshi R."/>
            <person name="Tomita M."/>
            <person name="Numata K."/>
            <person name="Arakawa K."/>
        </authorList>
    </citation>
    <scope>NUCLEOTIDE SEQUENCE [LARGE SCALE GENOMIC DNA]</scope>
</reference>
<protein>
    <submittedName>
        <fullName evidence="1">Uncharacterized protein</fullName>
    </submittedName>
</protein>
<comment type="caution">
    <text evidence="1">The sequence shown here is derived from an EMBL/GenBank/DDBJ whole genome shotgun (WGS) entry which is preliminary data.</text>
</comment>
<sequence length="176" mass="19639">MTLDELLKSRVAMLRKALSFLIRETCFIRCLRVQQASPHRLYTNQYNRLIVLTCCSLDVVRALLCAAIVCRIISVARSSTRASCTFFQINSSCNDSARAGDELRELVVKTGMSVKNVSKALATWRLCGRCLTTLARRPAGSHRTAVSLATAIVLSNDSPLRTVKARRPYAYRPDRS</sequence>
<dbReference type="EMBL" id="BGZK01000389">
    <property type="protein sequence ID" value="GBP40908.1"/>
    <property type="molecule type" value="Genomic_DNA"/>
</dbReference>